<reference evidence="2" key="1">
    <citation type="submission" date="2015-09" db="EMBL/GenBank/DDBJ databases">
        <title>De novo assembly of Pectinophora gossypiella (Pink Bollworm) gut transcriptome.</title>
        <authorList>
            <person name="Tassone E.E."/>
        </authorList>
    </citation>
    <scope>NUCLEOTIDE SEQUENCE</scope>
</reference>
<sequence>MRYYTINKKEKMAENIFNSDSKDSSDEKEVCAKSGDSEQHRSEVIVKLEDDGEEEVKTVRENRLTSIIDQLRCQSKLKGSQRDGFGFSANNGEGGGGGGGARRCVR</sequence>
<feature type="non-terminal residue" evidence="2">
    <location>
        <position position="106"/>
    </location>
</feature>
<protein>
    <submittedName>
        <fullName evidence="2">Uncharacterized protein</fullName>
    </submittedName>
</protein>
<feature type="compositionally biased region" description="Basic and acidic residues" evidence="1">
    <location>
        <begin position="20"/>
        <end position="41"/>
    </location>
</feature>
<dbReference type="AlphaFoldDB" id="A0A1E1W8Z7"/>
<evidence type="ECO:0000313" key="2">
    <source>
        <dbReference type="EMBL" id="JAT83446.1"/>
    </source>
</evidence>
<gene>
    <name evidence="3" type="ORF">g.5471</name>
    <name evidence="2" type="ORF">g.5473</name>
</gene>
<feature type="region of interest" description="Disordered" evidence="1">
    <location>
        <begin position="16"/>
        <end position="41"/>
    </location>
</feature>
<evidence type="ECO:0000313" key="3">
    <source>
        <dbReference type="EMBL" id="JAT88416.1"/>
    </source>
</evidence>
<accession>A0A1E1W8Z7</accession>
<name>A0A1E1W8Z7_PECGO</name>
<evidence type="ECO:0000256" key="1">
    <source>
        <dbReference type="SAM" id="MobiDB-lite"/>
    </source>
</evidence>
<dbReference type="OrthoDB" id="6433810at2759"/>
<feature type="compositionally biased region" description="Gly residues" evidence="1">
    <location>
        <begin position="92"/>
        <end position="106"/>
    </location>
</feature>
<dbReference type="EMBL" id="GDQN01007608">
    <property type="protein sequence ID" value="JAT83446.1"/>
    <property type="molecule type" value="Transcribed_RNA"/>
</dbReference>
<organism evidence="2">
    <name type="scientific">Pectinophora gossypiella</name>
    <name type="common">Cotton pink bollworm</name>
    <name type="synonym">Depressaria gossypiella</name>
    <dbReference type="NCBI Taxonomy" id="13191"/>
    <lineage>
        <taxon>Eukaryota</taxon>
        <taxon>Metazoa</taxon>
        <taxon>Ecdysozoa</taxon>
        <taxon>Arthropoda</taxon>
        <taxon>Hexapoda</taxon>
        <taxon>Insecta</taxon>
        <taxon>Pterygota</taxon>
        <taxon>Neoptera</taxon>
        <taxon>Endopterygota</taxon>
        <taxon>Lepidoptera</taxon>
        <taxon>Glossata</taxon>
        <taxon>Ditrysia</taxon>
        <taxon>Gelechioidea</taxon>
        <taxon>Gelechiidae</taxon>
        <taxon>Apatetrinae</taxon>
        <taxon>Pectinophora</taxon>
    </lineage>
</organism>
<proteinExistence type="predicted"/>
<feature type="region of interest" description="Disordered" evidence="1">
    <location>
        <begin position="82"/>
        <end position="106"/>
    </location>
</feature>
<dbReference type="EMBL" id="GDQN01002638">
    <property type="protein sequence ID" value="JAT88416.1"/>
    <property type="molecule type" value="Transcribed_RNA"/>
</dbReference>